<keyword evidence="2" id="KW-1185">Reference proteome</keyword>
<dbReference type="EMBL" id="AZHB01000021">
    <property type="protein sequence ID" value="OAA56896.1"/>
    <property type="molecule type" value="Genomic_DNA"/>
</dbReference>
<proteinExistence type="predicted"/>
<dbReference type="Proteomes" id="UP000076744">
    <property type="component" value="Unassembled WGS sequence"/>
</dbReference>
<comment type="caution">
    <text evidence="1">The sequence shown here is derived from an EMBL/GenBank/DDBJ whole genome shotgun (WGS) entry which is preliminary data.</text>
</comment>
<name>A0A167PPQ5_CORFA</name>
<gene>
    <name evidence="1" type="ORF">ISF_07412</name>
</gene>
<accession>A0A167PPQ5</accession>
<dbReference type="AlphaFoldDB" id="A0A167PPQ5"/>
<dbReference type="RefSeq" id="XP_018701927.1">
    <property type="nucleotide sequence ID" value="XM_018851015.1"/>
</dbReference>
<sequence>MAPQMAPTAPEGTLPPIQPTAHFVPVPDDVAEDQDKLFELFGERFSASNCNISRHYTYRDGLKLIRGRKDDCIIIFRNRPDKPTFFVLRVYKLDPVINGKKYKIPGRTDGEYNYIDHI</sequence>
<reference evidence="1 2" key="1">
    <citation type="journal article" date="2016" name="Genome Biol. Evol.">
        <title>Divergent and convergent evolution of fungal pathogenicity.</title>
        <authorList>
            <person name="Shang Y."/>
            <person name="Xiao G."/>
            <person name="Zheng P."/>
            <person name="Cen K."/>
            <person name="Zhan S."/>
            <person name="Wang C."/>
        </authorList>
    </citation>
    <scope>NUCLEOTIDE SEQUENCE [LARGE SCALE GENOMIC DNA]</scope>
    <source>
        <strain evidence="1 2">ARSEF 2679</strain>
    </source>
</reference>
<organism evidence="1 2">
    <name type="scientific">Cordyceps fumosorosea (strain ARSEF 2679)</name>
    <name type="common">Isaria fumosorosea</name>
    <dbReference type="NCBI Taxonomy" id="1081104"/>
    <lineage>
        <taxon>Eukaryota</taxon>
        <taxon>Fungi</taxon>
        <taxon>Dikarya</taxon>
        <taxon>Ascomycota</taxon>
        <taxon>Pezizomycotina</taxon>
        <taxon>Sordariomycetes</taxon>
        <taxon>Hypocreomycetidae</taxon>
        <taxon>Hypocreales</taxon>
        <taxon>Cordycipitaceae</taxon>
        <taxon>Cordyceps</taxon>
    </lineage>
</organism>
<dbReference type="GeneID" id="30023704"/>
<evidence type="ECO:0000313" key="1">
    <source>
        <dbReference type="EMBL" id="OAA56896.1"/>
    </source>
</evidence>
<evidence type="ECO:0000313" key="2">
    <source>
        <dbReference type="Proteomes" id="UP000076744"/>
    </source>
</evidence>
<protein>
    <submittedName>
        <fullName evidence="1">Uncharacterized protein</fullName>
    </submittedName>
</protein>